<dbReference type="GO" id="GO:0005634">
    <property type="term" value="C:nucleus"/>
    <property type="evidence" value="ECO:0007669"/>
    <property type="project" value="UniProtKB-SubCell"/>
</dbReference>
<evidence type="ECO:0000256" key="2">
    <source>
        <dbReference type="ARBA" id="ARBA00022491"/>
    </source>
</evidence>
<evidence type="ECO:0000256" key="6">
    <source>
        <dbReference type="RuleBase" id="RU367028"/>
    </source>
</evidence>
<evidence type="ECO:0000256" key="3">
    <source>
        <dbReference type="ARBA" id="ARBA00023015"/>
    </source>
</evidence>
<evidence type="ECO:0000313" key="9">
    <source>
        <dbReference type="EMBL" id="OVA15489.1"/>
    </source>
</evidence>
<evidence type="ECO:0000313" key="10">
    <source>
        <dbReference type="Proteomes" id="UP000195402"/>
    </source>
</evidence>
<keyword evidence="3 6" id="KW-0805">Transcription regulation</keyword>
<dbReference type="PROSITE" id="PS51754">
    <property type="entry name" value="OVATE"/>
    <property type="match status" value="1"/>
</dbReference>
<dbReference type="FunCoup" id="A0A200QYD4">
    <property type="interactions" value="125"/>
</dbReference>
<feature type="domain" description="OVATE" evidence="8">
    <location>
        <begin position="135"/>
        <end position="199"/>
    </location>
</feature>
<protein>
    <recommendedName>
        <fullName evidence="6">Transcription repressor</fullName>
    </recommendedName>
    <alternativeName>
        <fullName evidence="6">Ovate family protein</fullName>
    </alternativeName>
</protein>
<feature type="compositionally biased region" description="Low complexity" evidence="7">
    <location>
        <begin position="35"/>
        <end position="44"/>
    </location>
</feature>
<dbReference type="Pfam" id="PF04844">
    <property type="entry name" value="Ovate"/>
    <property type="match status" value="1"/>
</dbReference>
<name>A0A200QYD4_MACCD</name>
<dbReference type="Proteomes" id="UP000195402">
    <property type="component" value="Unassembled WGS sequence"/>
</dbReference>
<dbReference type="InterPro" id="IPR038933">
    <property type="entry name" value="Ovate"/>
</dbReference>
<keyword evidence="4 6" id="KW-0804">Transcription</keyword>
<organism evidence="9 10">
    <name type="scientific">Macleaya cordata</name>
    <name type="common">Five-seeded plume-poppy</name>
    <name type="synonym">Bocconia cordata</name>
    <dbReference type="NCBI Taxonomy" id="56857"/>
    <lineage>
        <taxon>Eukaryota</taxon>
        <taxon>Viridiplantae</taxon>
        <taxon>Streptophyta</taxon>
        <taxon>Embryophyta</taxon>
        <taxon>Tracheophyta</taxon>
        <taxon>Spermatophyta</taxon>
        <taxon>Magnoliopsida</taxon>
        <taxon>Ranunculales</taxon>
        <taxon>Papaveraceae</taxon>
        <taxon>Papaveroideae</taxon>
        <taxon>Macleaya</taxon>
    </lineage>
</organism>
<dbReference type="OMA" id="PFMDFRR"/>
<dbReference type="NCBIfam" id="TIGR01568">
    <property type="entry name" value="A_thal_3678"/>
    <property type="match status" value="1"/>
</dbReference>
<dbReference type="PANTHER" id="PTHR33057">
    <property type="entry name" value="TRANSCRIPTION REPRESSOR OFP7-RELATED"/>
    <property type="match status" value="1"/>
</dbReference>
<dbReference type="GO" id="GO:0045892">
    <property type="term" value="P:negative regulation of DNA-templated transcription"/>
    <property type="evidence" value="ECO:0007669"/>
    <property type="project" value="UniProtKB-UniRule"/>
</dbReference>
<keyword evidence="2 6" id="KW-0678">Repressor</keyword>
<reference evidence="9 10" key="1">
    <citation type="journal article" date="2017" name="Mol. Plant">
        <title>The Genome of Medicinal Plant Macleaya cordata Provides New Insights into Benzylisoquinoline Alkaloids Metabolism.</title>
        <authorList>
            <person name="Liu X."/>
            <person name="Liu Y."/>
            <person name="Huang P."/>
            <person name="Ma Y."/>
            <person name="Qing Z."/>
            <person name="Tang Q."/>
            <person name="Cao H."/>
            <person name="Cheng P."/>
            <person name="Zheng Y."/>
            <person name="Yuan Z."/>
            <person name="Zhou Y."/>
            <person name="Liu J."/>
            <person name="Tang Z."/>
            <person name="Zhuo Y."/>
            <person name="Zhang Y."/>
            <person name="Yu L."/>
            <person name="Huang J."/>
            <person name="Yang P."/>
            <person name="Peng Q."/>
            <person name="Zhang J."/>
            <person name="Jiang W."/>
            <person name="Zhang Z."/>
            <person name="Lin K."/>
            <person name="Ro D.K."/>
            <person name="Chen X."/>
            <person name="Xiong X."/>
            <person name="Shang Y."/>
            <person name="Huang S."/>
            <person name="Zeng J."/>
        </authorList>
    </citation>
    <scope>NUCLEOTIDE SEQUENCE [LARGE SCALE GENOMIC DNA]</scope>
    <source>
        <strain evidence="10">cv. BLH2017</strain>
        <tissue evidence="9">Root</tissue>
    </source>
</reference>
<comment type="function">
    <text evidence="6">Transcriptional repressor that regulates multiple aspects of plant growth and development.</text>
</comment>
<comment type="subcellular location">
    <subcellularLocation>
        <location evidence="1 6">Nucleus</location>
    </subcellularLocation>
</comment>
<evidence type="ECO:0000256" key="4">
    <source>
        <dbReference type="ARBA" id="ARBA00023163"/>
    </source>
</evidence>
<feature type="compositionally biased region" description="Low complexity" evidence="7">
    <location>
        <begin position="67"/>
        <end position="83"/>
    </location>
</feature>
<accession>A0A200QYD4</accession>
<keyword evidence="10" id="KW-1185">Reference proteome</keyword>
<dbReference type="InterPro" id="IPR006458">
    <property type="entry name" value="Ovate_C"/>
</dbReference>
<feature type="region of interest" description="Disordered" evidence="7">
    <location>
        <begin position="20"/>
        <end position="44"/>
    </location>
</feature>
<proteinExistence type="predicted"/>
<dbReference type="STRING" id="56857.A0A200QYD4"/>
<comment type="caution">
    <text evidence="9">The sequence shown here is derived from an EMBL/GenBank/DDBJ whole genome shotgun (WGS) entry which is preliminary data.</text>
</comment>
<evidence type="ECO:0000259" key="8">
    <source>
        <dbReference type="PROSITE" id="PS51754"/>
    </source>
</evidence>
<dbReference type="AlphaFoldDB" id="A0A200QYD4"/>
<keyword evidence="5 6" id="KW-0539">Nucleus</keyword>
<feature type="region of interest" description="Disordered" evidence="7">
    <location>
        <begin position="112"/>
        <end position="131"/>
    </location>
</feature>
<evidence type="ECO:0000256" key="1">
    <source>
        <dbReference type="ARBA" id="ARBA00004123"/>
    </source>
</evidence>
<dbReference type="EMBL" id="MVGT01000754">
    <property type="protein sequence ID" value="OVA15489.1"/>
    <property type="molecule type" value="Genomic_DNA"/>
</dbReference>
<gene>
    <name evidence="9" type="ORF">BVC80_9035g3</name>
</gene>
<evidence type="ECO:0000256" key="5">
    <source>
        <dbReference type="ARBA" id="ARBA00023242"/>
    </source>
</evidence>
<evidence type="ECO:0000256" key="7">
    <source>
        <dbReference type="SAM" id="MobiDB-lite"/>
    </source>
</evidence>
<dbReference type="OrthoDB" id="690912at2759"/>
<feature type="region of interest" description="Disordered" evidence="7">
    <location>
        <begin position="67"/>
        <end position="91"/>
    </location>
</feature>
<dbReference type="PANTHER" id="PTHR33057:SF21">
    <property type="entry name" value="TRANSCRIPTION REPRESSOR"/>
    <property type="match status" value="1"/>
</dbReference>
<sequence length="231" mass="25492">MLGKNLHLCFTKLKRTTSSFESSPIPLTEKHHNRSSSTTTTTISSSSSSSILMIKNFNSLYDLTPDSTSKSISRSSDYFSSSDSDTEETTPPDFATVFASQRFFFSSPGRTNSIVESPEKSPPQSDTLIGGGVAIPTYSPDPFMDFRRSMQEMVEARDNICDVSTDWDYLHELLSCYLTLNPKNTHKFIIGAFADLLVSLMTTTTSTSKSDGVQRPDSDISGLCNVSRRLV</sequence>
<dbReference type="InParanoid" id="A0A200QYD4"/>